<evidence type="ECO:0000313" key="2">
    <source>
        <dbReference type="Proteomes" id="UP000002384"/>
    </source>
</evidence>
<dbReference type="STRING" id="65393.PCC7424_1203"/>
<dbReference type="eggNOG" id="COG0560">
    <property type="taxonomic scope" value="Bacteria"/>
</dbReference>
<dbReference type="Gene3D" id="3.40.50.1000">
    <property type="entry name" value="HAD superfamily/HAD-like"/>
    <property type="match status" value="1"/>
</dbReference>
<dbReference type="InterPro" id="IPR036412">
    <property type="entry name" value="HAD-like_sf"/>
</dbReference>
<keyword evidence="2" id="KW-1185">Reference proteome</keyword>
<dbReference type="Proteomes" id="UP000002384">
    <property type="component" value="Chromosome"/>
</dbReference>
<protein>
    <recommendedName>
        <fullName evidence="3">Nonspecific acid phosphatase</fullName>
    </recommendedName>
</protein>
<dbReference type="SUPFAM" id="SSF56784">
    <property type="entry name" value="HAD-like"/>
    <property type="match status" value="1"/>
</dbReference>
<dbReference type="KEGG" id="cyc:PCC7424_1203"/>
<dbReference type="Pfam" id="PF12710">
    <property type="entry name" value="HAD"/>
    <property type="match status" value="1"/>
</dbReference>
<reference evidence="2" key="1">
    <citation type="journal article" date="2011" name="MBio">
        <title>Novel metabolic attributes of the genus Cyanothece, comprising a group of unicellular nitrogen-fixing Cyanobacteria.</title>
        <authorList>
            <person name="Bandyopadhyay A."/>
            <person name="Elvitigala T."/>
            <person name="Welsh E."/>
            <person name="Stockel J."/>
            <person name="Liberton M."/>
            <person name="Min H."/>
            <person name="Sherman L.A."/>
            <person name="Pakrasi H.B."/>
        </authorList>
    </citation>
    <scope>NUCLEOTIDE SEQUENCE [LARGE SCALE GENOMIC DNA]</scope>
    <source>
        <strain evidence="2">PCC 7424</strain>
    </source>
</reference>
<dbReference type="RefSeq" id="WP_012598599.1">
    <property type="nucleotide sequence ID" value="NC_011729.1"/>
</dbReference>
<evidence type="ECO:0008006" key="3">
    <source>
        <dbReference type="Google" id="ProtNLM"/>
    </source>
</evidence>
<dbReference type="EMBL" id="CP001291">
    <property type="protein sequence ID" value="ACK69653.1"/>
    <property type="molecule type" value="Genomic_DNA"/>
</dbReference>
<sequence>MNTDKIRIIKIVQGMMVLMFALATFTVFSTSVLAQSRDPLPSWNEGMAKSRIMEFVEGVAQEDSPNFVPISERIAVFDNDGTLWPEQPLVQVLSMLAKLEALATVDPSLRERQPFKAALEQDSSYFTKEGIKAVIDVVVTTMANMTQEEFEADAQTFIETAIYPRLNQPISNLAYKPMVELLNYLRANGFQTWICSGGGIDFIRLVSEQLYGVPPQQVIGSTLKKEYREENGKNFIWRRAEIDRINDKEGKPVGIDLYIGKRPIFAMGNVRSGGDIAMLSYSQAQAKPSLQLIINHDDSKREFAYQEPDNASLNAALKNGWTVVSIKNDWKTVFYFKYLK</sequence>
<name>B7K785_GLOC7</name>
<evidence type="ECO:0000313" key="1">
    <source>
        <dbReference type="EMBL" id="ACK69653.1"/>
    </source>
</evidence>
<dbReference type="AlphaFoldDB" id="B7K785"/>
<proteinExistence type="predicted"/>
<accession>B7K785</accession>
<gene>
    <name evidence="1" type="ordered locus">PCC7424_1203</name>
</gene>
<dbReference type="HOGENOM" id="CLU_052514_0_0_3"/>
<organism evidence="1 2">
    <name type="scientific">Gloeothece citriformis (strain PCC 7424)</name>
    <name type="common">Cyanothece sp. (strain PCC 7424)</name>
    <dbReference type="NCBI Taxonomy" id="65393"/>
    <lineage>
        <taxon>Bacteria</taxon>
        <taxon>Bacillati</taxon>
        <taxon>Cyanobacteriota</taxon>
        <taxon>Cyanophyceae</taxon>
        <taxon>Oscillatoriophycideae</taxon>
        <taxon>Chroococcales</taxon>
        <taxon>Aphanothecaceae</taxon>
        <taxon>Gloeothece</taxon>
        <taxon>Gloeothece citriformis</taxon>
    </lineage>
</organism>
<dbReference type="InterPro" id="IPR023214">
    <property type="entry name" value="HAD_sf"/>
</dbReference>